<proteinExistence type="predicted"/>
<dbReference type="EMBL" id="CP002116">
    <property type="protein sequence ID" value="ADK82324.1"/>
    <property type="molecule type" value="Genomic_DNA"/>
</dbReference>
<reference evidence="1 2" key="1">
    <citation type="journal article" date="2010" name="Stand. Genomic Sci.">
        <title>Complete genome sequence of Spirochaeta smaragdinae type strain (SEBR 4228).</title>
        <authorList>
            <person name="Mavromatis K."/>
            <person name="Yasawong M."/>
            <person name="Chertkov O."/>
            <person name="Lapidus A."/>
            <person name="Lucas S."/>
            <person name="Nolan M."/>
            <person name="Del Rio T.G."/>
            <person name="Tice H."/>
            <person name="Cheng J.F."/>
            <person name="Pitluck S."/>
            <person name="Liolios K."/>
            <person name="Ivanova N."/>
            <person name="Tapia R."/>
            <person name="Han C."/>
            <person name="Bruce D."/>
            <person name="Goodwin L."/>
            <person name="Pati A."/>
            <person name="Chen A."/>
            <person name="Palaniappan K."/>
            <person name="Land M."/>
            <person name="Hauser L."/>
            <person name="Chang Y.J."/>
            <person name="Jeffries C.D."/>
            <person name="Detter J.C."/>
            <person name="Rohde M."/>
            <person name="Brambilla E."/>
            <person name="Spring S."/>
            <person name="Goker M."/>
            <person name="Sikorski J."/>
            <person name="Woyke T."/>
            <person name="Bristow J."/>
            <person name="Eisen J.A."/>
            <person name="Markowitz V."/>
            <person name="Hugenholtz P."/>
            <person name="Klenk H.P."/>
            <person name="Kyrpides N.C."/>
        </authorList>
    </citation>
    <scope>NUCLEOTIDE SEQUENCE [LARGE SCALE GENOMIC DNA]</scope>
    <source>
        <strain evidence="2">DSM 11293 / JCM 15392 / SEBR 4228</strain>
    </source>
</reference>
<name>E1R5J6_SEDSS</name>
<evidence type="ECO:0008006" key="3">
    <source>
        <dbReference type="Google" id="ProtNLM"/>
    </source>
</evidence>
<evidence type="ECO:0000313" key="2">
    <source>
        <dbReference type="Proteomes" id="UP000002318"/>
    </source>
</evidence>
<organism evidence="1 2">
    <name type="scientific">Sediminispirochaeta smaragdinae (strain DSM 11293 / JCM 15392 / SEBR 4228)</name>
    <name type="common">Spirochaeta smaragdinae</name>
    <dbReference type="NCBI Taxonomy" id="573413"/>
    <lineage>
        <taxon>Bacteria</taxon>
        <taxon>Pseudomonadati</taxon>
        <taxon>Spirochaetota</taxon>
        <taxon>Spirochaetia</taxon>
        <taxon>Spirochaetales</taxon>
        <taxon>Spirochaetaceae</taxon>
        <taxon>Sediminispirochaeta</taxon>
    </lineage>
</organism>
<evidence type="ECO:0000313" key="1">
    <source>
        <dbReference type="EMBL" id="ADK82324.1"/>
    </source>
</evidence>
<dbReference type="KEGG" id="ssm:Spirs_3226"/>
<dbReference type="HOGENOM" id="CLU_180087_0_0_12"/>
<dbReference type="OrthoDB" id="371143at2"/>
<gene>
    <name evidence="1" type="ordered locus">Spirs_3226</name>
</gene>
<dbReference type="STRING" id="573413.Spirs_3226"/>
<dbReference type="AlphaFoldDB" id="E1R5J6"/>
<accession>E1R5J6</accession>
<sequence>MIVVLYKADRSGRTRYYTLHDRQGNLFSPYSLSILWGNAPGAGREREYVFSTGKEKERMIRTRIRKRLRSGYHHLYSFSRKPEERRFLRQEVINL</sequence>
<keyword evidence="2" id="KW-1185">Reference proteome</keyword>
<protein>
    <recommendedName>
        <fullName evidence="3">WGR domain-containing protein</fullName>
    </recommendedName>
</protein>
<dbReference type="Proteomes" id="UP000002318">
    <property type="component" value="Chromosome"/>
</dbReference>